<proteinExistence type="predicted"/>
<feature type="transmembrane region" description="Helical" evidence="1">
    <location>
        <begin position="6"/>
        <end position="25"/>
    </location>
</feature>
<evidence type="ECO:0000256" key="1">
    <source>
        <dbReference type="SAM" id="Phobius"/>
    </source>
</evidence>
<evidence type="ECO:0008006" key="4">
    <source>
        <dbReference type="Google" id="ProtNLM"/>
    </source>
</evidence>
<geneLocation type="plasmid" evidence="2 3">
    <name>p1</name>
</geneLocation>
<dbReference type="EMBL" id="CP075898">
    <property type="protein sequence ID" value="QWB31877.1"/>
    <property type="molecule type" value="Genomic_DNA"/>
</dbReference>
<dbReference type="Proteomes" id="UP000679498">
    <property type="component" value="Plasmid p1"/>
</dbReference>
<reference evidence="2 3" key="1">
    <citation type="submission" date="2021-05" db="EMBL/GenBank/DDBJ databases">
        <title>Biocontrol using Exiguobacterium acetylicum SI17 against litchi downy blight caused by Peronophythora litchii.</title>
        <authorList>
            <person name="Zheng L."/>
        </authorList>
    </citation>
    <scope>NUCLEOTIDE SEQUENCE [LARGE SCALE GENOMIC DNA]</scope>
    <source>
        <strain evidence="2 3">SI17</strain>
        <plasmid evidence="2 3">p1</plasmid>
    </source>
</reference>
<dbReference type="PROSITE" id="PS51257">
    <property type="entry name" value="PROKAR_LIPOPROTEIN"/>
    <property type="match status" value="1"/>
</dbReference>
<keyword evidence="3" id="KW-1185">Reference proteome</keyword>
<keyword evidence="1" id="KW-1133">Transmembrane helix</keyword>
<keyword evidence="1" id="KW-0472">Membrane</keyword>
<evidence type="ECO:0000313" key="3">
    <source>
        <dbReference type="Proteomes" id="UP000679498"/>
    </source>
</evidence>
<protein>
    <recommendedName>
        <fullName evidence="4">Lipoprotein</fullName>
    </recommendedName>
</protein>
<dbReference type="RefSeq" id="WP_214813971.1">
    <property type="nucleotide sequence ID" value="NZ_CP075898.1"/>
</dbReference>
<keyword evidence="2" id="KW-0614">Plasmid</keyword>
<evidence type="ECO:0000313" key="2">
    <source>
        <dbReference type="EMBL" id="QWB31877.1"/>
    </source>
</evidence>
<accession>A0ABX8GFS1</accession>
<gene>
    <name evidence="2" type="ORF">KKI46_16660</name>
</gene>
<dbReference type="GeneID" id="88813334"/>
<name>A0ABX8GFS1_EXIAC</name>
<organism evidence="2 3">
    <name type="scientific">Exiguobacterium acetylicum</name>
    <name type="common">Brevibacterium acetylicum</name>
    <dbReference type="NCBI Taxonomy" id="41170"/>
    <lineage>
        <taxon>Bacteria</taxon>
        <taxon>Bacillati</taxon>
        <taxon>Bacillota</taxon>
        <taxon>Bacilli</taxon>
        <taxon>Bacillales</taxon>
        <taxon>Bacillales Family XII. Incertae Sedis</taxon>
        <taxon>Exiguobacterium</taxon>
    </lineage>
</organism>
<keyword evidence="1" id="KW-0812">Transmembrane</keyword>
<sequence length="183" mass="21480">MKNNKLYFTSIALVIVACLGAYIYYMGMIPNTKPHADKVFEEMMDASTVNKVNRIQYIENSMKYIQDAIPFTTGDYVQTLNAESLKQKVETMESIATMFQYYEDDSETKSLQQVAKYYKEYIEAMKYVSENLHGAEHMDETKAAYLEVRWDKMYEPAKEMEFEVGKMQYEQAVEFRDAIQDAW</sequence>